<keyword evidence="2" id="KW-0032">Aminotransferase</keyword>
<protein>
    <submittedName>
        <fullName evidence="2">Branched-chain-amino-acid aminotransferase</fullName>
    </submittedName>
</protein>
<dbReference type="Proteomes" id="UP000591131">
    <property type="component" value="Unassembled WGS sequence"/>
</dbReference>
<comment type="caution">
    <text evidence="2">The sequence shown here is derived from an EMBL/GenBank/DDBJ whole genome shotgun (WGS) entry which is preliminary data.</text>
</comment>
<evidence type="ECO:0000313" key="3">
    <source>
        <dbReference type="Proteomes" id="UP000591131"/>
    </source>
</evidence>
<dbReference type="AlphaFoldDB" id="A0A7J6MRW2"/>
<proteinExistence type="predicted"/>
<organism evidence="2 3">
    <name type="scientific">Perkinsus chesapeaki</name>
    <name type="common">Clam parasite</name>
    <name type="synonym">Perkinsus andrewsi</name>
    <dbReference type="NCBI Taxonomy" id="330153"/>
    <lineage>
        <taxon>Eukaryota</taxon>
        <taxon>Sar</taxon>
        <taxon>Alveolata</taxon>
        <taxon>Perkinsozoa</taxon>
        <taxon>Perkinsea</taxon>
        <taxon>Perkinsida</taxon>
        <taxon>Perkinsidae</taxon>
        <taxon>Perkinsus</taxon>
    </lineage>
</organism>
<dbReference type="OrthoDB" id="441637at2759"/>
<evidence type="ECO:0000256" key="1">
    <source>
        <dbReference type="SAM" id="MobiDB-lite"/>
    </source>
</evidence>
<dbReference type="EMBL" id="JAAPAO010000077">
    <property type="protein sequence ID" value="KAF4673711.1"/>
    <property type="molecule type" value="Genomic_DNA"/>
</dbReference>
<feature type="compositionally biased region" description="Polar residues" evidence="1">
    <location>
        <begin position="1"/>
        <end position="20"/>
    </location>
</feature>
<keyword evidence="3" id="KW-1185">Reference proteome</keyword>
<sequence>MPSYSGTSPQRYFNSATARPSSEDNKEAPMTKEQQAQRLRQLLEMLKQLPKEKATNEDGDKIIDIEEKIEEEEAPKAPQVATPNKVLIDDEDLETKRSEMVKWWADVMEKAPLYGEPDHDEEEVKKAFVRSKPTVGDNEELPRRTKAFTGVVTEHGEGNVKSEEVQPKRMSKFKMDKAAKKGFGGMFAARHGIPVRSSDEGIPNKP</sequence>
<name>A0A7J6MRW2_PERCH</name>
<reference evidence="2 3" key="1">
    <citation type="submission" date="2020-04" db="EMBL/GenBank/DDBJ databases">
        <title>Perkinsus chesapeaki whole genome sequence.</title>
        <authorList>
            <person name="Bogema D.R."/>
        </authorList>
    </citation>
    <scope>NUCLEOTIDE SEQUENCE [LARGE SCALE GENOMIC DNA]</scope>
    <source>
        <strain evidence="2">ATCC PRA-425</strain>
    </source>
</reference>
<feature type="region of interest" description="Disordered" evidence="1">
    <location>
        <begin position="1"/>
        <end position="38"/>
    </location>
</feature>
<evidence type="ECO:0000313" key="2">
    <source>
        <dbReference type="EMBL" id="KAF4673711.1"/>
    </source>
</evidence>
<dbReference type="GO" id="GO:0008483">
    <property type="term" value="F:transaminase activity"/>
    <property type="evidence" value="ECO:0007669"/>
    <property type="project" value="UniProtKB-KW"/>
</dbReference>
<gene>
    <name evidence="2" type="primary">BCAT1_2</name>
    <name evidence="2" type="ORF">FOL47_010192</name>
</gene>
<feature type="compositionally biased region" description="Basic and acidic residues" evidence="1">
    <location>
        <begin position="21"/>
        <end position="30"/>
    </location>
</feature>
<accession>A0A7J6MRW2</accession>
<keyword evidence="2" id="KW-0808">Transferase</keyword>